<evidence type="ECO:0000313" key="2">
    <source>
        <dbReference type="Proteomes" id="UP001497535"/>
    </source>
</evidence>
<accession>A0ACB0YC80</accession>
<reference evidence="1" key="1">
    <citation type="submission" date="2023-11" db="EMBL/GenBank/DDBJ databases">
        <authorList>
            <person name="Poullet M."/>
        </authorList>
    </citation>
    <scope>NUCLEOTIDE SEQUENCE</scope>
    <source>
        <strain evidence="1">E1834</strain>
    </source>
</reference>
<sequence>MSSGPIRQMIGPIIKLLKNYINEAQNIITSPQDLLEENQLQRLRTLRKQLSCNTVRIEGLNREWLEFMGKIDPENLRIMTPFIVISPNGLPMPRQWSSLSTT</sequence>
<keyword evidence="2" id="KW-1185">Reference proteome</keyword>
<proteinExistence type="predicted"/>
<evidence type="ECO:0000313" key="1">
    <source>
        <dbReference type="EMBL" id="CAK5040704.1"/>
    </source>
</evidence>
<name>A0ACB0YC80_MELEN</name>
<protein>
    <submittedName>
        <fullName evidence="1">Uncharacterized protein</fullName>
    </submittedName>
</protein>
<dbReference type="Proteomes" id="UP001497535">
    <property type="component" value="Unassembled WGS sequence"/>
</dbReference>
<comment type="caution">
    <text evidence="1">The sequence shown here is derived from an EMBL/GenBank/DDBJ whole genome shotgun (WGS) entry which is preliminary data.</text>
</comment>
<organism evidence="1 2">
    <name type="scientific">Meloidogyne enterolobii</name>
    <name type="common">Root-knot nematode worm</name>
    <name type="synonym">Meloidogyne mayaguensis</name>
    <dbReference type="NCBI Taxonomy" id="390850"/>
    <lineage>
        <taxon>Eukaryota</taxon>
        <taxon>Metazoa</taxon>
        <taxon>Ecdysozoa</taxon>
        <taxon>Nematoda</taxon>
        <taxon>Chromadorea</taxon>
        <taxon>Rhabditida</taxon>
        <taxon>Tylenchina</taxon>
        <taxon>Tylenchomorpha</taxon>
        <taxon>Tylenchoidea</taxon>
        <taxon>Meloidogynidae</taxon>
        <taxon>Meloidogyninae</taxon>
        <taxon>Meloidogyne</taxon>
    </lineage>
</organism>
<dbReference type="EMBL" id="CAVMJV010000010">
    <property type="protein sequence ID" value="CAK5040704.1"/>
    <property type="molecule type" value="Genomic_DNA"/>
</dbReference>
<gene>
    <name evidence="1" type="ORF">MENTE1834_LOCUS10285</name>
</gene>